<sequence>MDVTQSFSDPLMRFPPEIASKIFGAFPYSDFNSRFRVPAALRAPLVLLHVCRYWKDVAFPTPGLWTDLVFCVNGFDSEIRIPCSAPQGPELCALFTRSSPPLVDLDLFTACLRLLSALSQLTLRGPRKLLQEDFIAVLADDPSLSPSPSPSNSIQPEVLLPQLTHLVIYVESQPDKSWFQRLVAML</sequence>
<comment type="caution">
    <text evidence="1">The sequence shown here is derived from an EMBL/GenBank/DDBJ whole genome shotgun (WGS) entry which is preliminary data.</text>
</comment>
<organism evidence="1 2">
    <name type="scientific">Mycena albidolilacea</name>
    <dbReference type="NCBI Taxonomy" id="1033008"/>
    <lineage>
        <taxon>Eukaryota</taxon>
        <taxon>Fungi</taxon>
        <taxon>Dikarya</taxon>
        <taxon>Basidiomycota</taxon>
        <taxon>Agaricomycotina</taxon>
        <taxon>Agaricomycetes</taxon>
        <taxon>Agaricomycetidae</taxon>
        <taxon>Agaricales</taxon>
        <taxon>Marasmiineae</taxon>
        <taxon>Mycenaceae</taxon>
        <taxon>Mycena</taxon>
    </lineage>
</organism>
<name>A0AAD7F548_9AGAR</name>
<keyword evidence="2" id="KW-1185">Reference proteome</keyword>
<evidence type="ECO:0000313" key="2">
    <source>
        <dbReference type="Proteomes" id="UP001218218"/>
    </source>
</evidence>
<gene>
    <name evidence="1" type="ORF">DFH08DRAFT_1003907</name>
</gene>
<dbReference type="EMBL" id="JARIHO010000002">
    <property type="protein sequence ID" value="KAJ7366651.1"/>
    <property type="molecule type" value="Genomic_DNA"/>
</dbReference>
<evidence type="ECO:0008006" key="3">
    <source>
        <dbReference type="Google" id="ProtNLM"/>
    </source>
</evidence>
<proteinExistence type="predicted"/>
<dbReference type="Proteomes" id="UP001218218">
    <property type="component" value="Unassembled WGS sequence"/>
</dbReference>
<dbReference type="AlphaFoldDB" id="A0AAD7F548"/>
<protein>
    <recommendedName>
        <fullName evidence="3">F-box domain-containing protein</fullName>
    </recommendedName>
</protein>
<accession>A0AAD7F548</accession>
<evidence type="ECO:0000313" key="1">
    <source>
        <dbReference type="EMBL" id="KAJ7366651.1"/>
    </source>
</evidence>
<reference evidence="1" key="1">
    <citation type="submission" date="2023-03" db="EMBL/GenBank/DDBJ databases">
        <title>Massive genome expansion in bonnet fungi (Mycena s.s.) driven by repeated elements and novel gene families across ecological guilds.</title>
        <authorList>
            <consortium name="Lawrence Berkeley National Laboratory"/>
            <person name="Harder C.B."/>
            <person name="Miyauchi S."/>
            <person name="Viragh M."/>
            <person name="Kuo A."/>
            <person name="Thoen E."/>
            <person name="Andreopoulos B."/>
            <person name="Lu D."/>
            <person name="Skrede I."/>
            <person name="Drula E."/>
            <person name="Henrissat B."/>
            <person name="Morin E."/>
            <person name="Kohler A."/>
            <person name="Barry K."/>
            <person name="LaButti K."/>
            <person name="Morin E."/>
            <person name="Salamov A."/>
            <person name="Lipzen A."/>
            <person name="Mereny Z."/>
            <person name="Hegedus B."/>
            <person name="Baldrian P."/>
            <person name="Stursova M."/>
            <person name="Weitz H."/>
            <person name="Taylor A."/>
            <person name="Grigoriev I.V."/>
            <person name="Nagy L.G."/>
            <person name="Martin F."/>
            <person name="Kauserud H."/>
        </authorList>
    </citation>
    <scope>NUCLEOTIDE SEQUENCE</scope>
    <source>
        <strain evidence="1">CBHHK002</strain>
    </source>
</reference>